<keyword evidence="1" id="KW-0472">Membrane</keyword>
<feature type="transmembrane region" description="Helical" evidence="1">
    <location>
        <begin position="259"/>
        <end position="275"/>
    </location>
</feature>
<dbReference type="PANTHER" id="PTHR23028:SF131">
    <property type="entry name" value="BLR2367 PROTEIN"/>
    <property type="match status" value="1"/>
</dbReference>
<dbReference type="GO" id="GO:0016020">
    <property type="term" value="C:membrane"/>
    <property type="evidence" value="ECO:0007669"/>
    <property type="project" value="TreeGrafter"/>
</dbReference>
<dbReference type="PANTHER" id="PTHR23028">
    <property type="entry name" value="ACETYLTRANSFERASE"/>
    <property type="match status" value="1"/>
</dbReference>
<evidence type="ECO:0000313" key="3">
    <source>
        <dbReference type="EMBL" id="TLU73454.1"/>
    </source>
</evidence>
<dbReference type="GO" id="GO:0016747">
    <property type="term" value="F:acyltransferase activity, transferring groups other than amino-acyl groups"/>
    <property type="evidence" value="ECO:0007669"/>
    <property type="project" value="InterPro"/>
</dbReference>
<protein>
    <submittedName>
        <fullName evidence="3">Acyltransferase</fullName>
    </submittedName>
</protein>
<feature type="transmembrane region" description="Helical" evidence="1">
    <location>
        <begin position="88"/>
        <end position="105"/>
    </location>
</feature>
<dbReference type="GO" id="GO:0000271">
    <property type="term" value="P:polysaccharide biosynthetic process"/>
    <property type="evidence" value="ECO:0007669"/>
    <property type="project" value="TreeGrafter"/>
</dbReference>
<keyword evidence="3" id="KW-0808">Transferase</keyword>
<feature type="domain" description="Acyltransferase 3" evidence="2">
    <location>
        <begin position="14"/>
        <end position="349"/>
    </location>
</feature>
<dbReference type="OrthoDB" id="505919at2"/>
<name>A0A5R9J753_9PROT</name>
<evidence type="ECO:0000313" key="4">
    <source>
        <dbReference type="Proteomes" id="UP000305654"/>
    </source>
</evidence>
<feature type="transmembrane region" description="Helical" evidence="1">
    <location>
        <begin position="332"/>
        <end position="353"/>
    </location>
</feature>
<dbReference type="InterPro" id="IPR050879">
    <property type="entry name" value="Acyltransferase_3"/>
</dbReference>
<dbReference type="Proteomes" id="UP000305654">
    <property type="component" value="Unassembled WGS sequence"/>
</dbReference>
<dbReference type="AlphaFoldDB" id="A0A5R9J753"/>
<feature type="transmembrane region" description="Helical" evidence="1">
    <location>
        <begin position="49"/>
        <end position="67"/>
    </location>
</feature>
<sequence length="373" mass="41110">MGMGTRADRREVRSLTGLRGIAALLVVLLHTAPAGGVAGFGAVFIRHGYLWVDMFLLLSGFILLRTYERLFQERPFPIAYADFLLRRLARLWPLFALATVATFVARQTGRTWYADTIHPWGWVLVANLTMTQAWVGQDSIDVPGWSVSGEWACCLMFPLFLRLLDNRRGGSAAGLYLAAFAVLTVLAWLPVPARAGGLDLALPATPFPVLRCMASFAMGMALWRGCGHRRLEPLVSSPLADVVATGLILAMMGKPHTDLAIVALFSLLILCLSRQRGVVDRMLRTGPAYWAGQVSYSVYLLQVPLIVLKGQTRLTHDAQQVLVAYGLSATKGSWLCLFYVLLLICSAITWWMVERPSRTMLRAVAYRLSGLAA</sequence>
<gene>
    <name evidence="3" type="ORF">FE263_08685</name>
</gene>
<evidence type="ECO:0000256" key="1">
    <source>
        <dbReference type="SAM" id="Phobius"/>
    </source>
</evidence>
<feature type="transmembrane region" description="Helical" evidence="1">
    <location>
        <begin position="21"/>
        <end position="43"/>
    </location>
</feature>
<dbReference type="InterPro" id="IPR002656">
    <property type="entry name" value="Acyl_transf_3_dom"/>
</dbReference>
<feature type="transmembrane region" description="Helical" evidence="1">
    <location>
        <begin position="173"/>
        <end position="191"/>
    </location>
</feature>
<feature type="transmembrane region" description="Helical" evidence="1">
    <location>
        <begin position="287"/>
        <end position="307"/>
    </location>
</feature>
<dbReference type="EMBL" id="VCDI01000002">
    <property type="protein sequence ID" value="TLU73454.1"/>
    <property type="molecule type" value="Genomic_DNA"/>
</dbReference>
<proteinExistence type="predicted"/>
<feature type="transmembrane region" description="Helical" evidence="1">
    <location>
        <begin position="142"/>
        <end position="161"/>
    </location>
</feature>
<keyword evidence="1" id="KW-1133">Transmembrane helix</keyword>
<organism evidence="3 4">
    <name type="scientific">Lichenicoccus roseus</name>
    <dbReference type="NCBI Taxonomy" id="2683649"/>
    <lineage>
        <taxon>Bacteria</taxon>
        <taxon>Pseudomonadati</taxon>
        <taxon>Pseudomonadota</taxon>
        <taxon>Alphaproteobacteria</taxon>
        <taxon>Acetobacterales</taxon>
        <taxon>Acetobacteraceae</taxon>
        <taxon>Lichenicoccus</taxon>
    </lineage>
</organism>
<dbReference type="Pfam" id="PF01757">
    <property type="entry name" value="Acyl_transf_3"/>
    <property type="match status" value="1"/>
</dbReference>
<keyword evidence="4" id="KW-1185">Reference proteome</keyword>
<comment type="caution">
    <text evidence="3">The sequence shown here is derived from an EMBL/GenBank/DDBJ whole genome shotgun (WGS) entry which is preliminary data.</text>
</comment>
<accession>A0A5R9J753</accession>
<reference evidence="3 4" key="1">
    <citation type="submission" date="2019-05" db="EMBL/GenBank/DDBJ databases">
        <authorList>
            <person name="Pankratov T."/>
            <person name="Grouzdev D."/>
        </authorList>
    </citation>
    <scope>NUCLEOTIDE SEQUENCE [LARGE SCALE GENOMIC DNA]</scope>
    <source>
        <strain evidence="3 4">KEBCLARHB70R</strain>
    </source>
</reference>
<evidence type="ECO:0000259" key="2">
    <source>
        <dbReference type="Pfam" id="PF01757"/>
    </source>
</evidence>
<keyword evidence="1" id="KW-0812">Transmembrane</keyword>
<keyword evidence="3" id="KW-0012">Acyltransferase</keyword>